<evidence type="ECO:0000313" key="5">
    <source>
        <dbReference type="EMBL" id="MEQ7155431.1"/>
    </source>
</evidence>
<dbReference type="CDD" id="cd07176">
    <property type="entry name" value="terB"/>
    <property type="match status" value="1"/>
</dbReference>
<dbReference type="RefSeq" id="WP_349684581.1">
    <property type="nucleotide sequence ID" value="NZ_JBEGDD010000006.1"/>
</dbReference>
<reference evidence="5 6" key="1">
    <citation type="submission" date="2024-06" db="EMBL/GenBank/DDBJ databases">
        <title>Brevundimonas sp. C11.</title>
        <authorList>
            <person name="Maltman C."/>
        </authorList>
    </citation>
    <scope>NUCLEOTIDE SEQUENCE [LARGE SCALE GENOMIC DNA]</scope>
    <source>
        <strain evidence="5 6">C11</strain>
    </source>
</reference>
<dbReference type="EMBL" id="JBEGDD010000006">
    <property type="protein sequence ID" value="MEQ7155431.1"/>
    <property type="molecule type" value="Genomic_DNA"/>
</dbReference>
<feature type="domain" description="TerB N-terminal" evidence="3">
    <location>
        <begin position="239"/>
        <end position="437"/>
    </location>
</feature>
<comment type="caution">
    <text evidence="5">The sequence shown here is derived from an EMBL/GenBank/DDBJ whole genome shotgun (WGS) entry which is preliminary data.</text>
</comment>
<evidence type="ECO:0000256" key="1">
    <source>
        <dbReference type="SAM" id="MobiDB-lite"/>
    </source>
</evidence>
<dbReference type="Pfam" id="PF05099">
    <property type="entry name" value="TerB"/>
    <property type="match status" value="1"/>
</dbReference>
<feature type="region of interest" description="Disordered" evidence="1">
    <location>
        <begin position="60"/>
        <end position="84"/>
    </location>
</feature>
<dbReference type="InterPro" id="IPR029024">
    <property type="entry name" value="TerB-like"/>
</dbReference>
<sequence length="919" mass="99241">MVLITICVLVAVVWLALNAQAQKRKRTAASPPPRVPLYDDELVFPTRHIRLELPLVRLDTKPCPSSDPPMPAPTAPDVPPDPRGELMNAHGIVLTGGRYVVKGYGFSELSQAVTYARRLAANGKADPRGGASVSAVSAPSLAALPIATASASRASILAPSPDAARMAEHGVTYHDGRYVAGTYGFSTLDQAVAFASRKGEGRPDPSPSVETRTVAPMPARALAPSAAHARRSPGWIAAGDGFQIGPVCVPGGMFYAGQAGASAEWLNERSLVDPSLQVSLSGHDPLGSSLPYWPSYRDLTPNARRSYLDWLAAGRVDPVGIGYVFLFFYGLERRLFVDKAFEEAESIIAEVARLRAAYGDNYSFDGYARRFLEAAELVRSGVVERPILSPRMGNGEFEIPLPARRYLGARLAEQIPFDADDCLVWALCLPDTYLRTPGSRCFEELGVLWRLRFDRRHPEGLKVRAPKRRLTGQYRSASSAFELTLDLGDLPDISAVAAPLSGLRDLLSECQTDIEAYSRLLGRKPEARGTLEAALCLPDDLIETDWGLSARALKAEFDAIIGDQTIVPMAVTRLCDLIGMDQVEGKVPVGIHRQFGVVLDRLQIAFEPDRRYGDAGLTSDSQVVLYRAAGGGPIDGEQPAYRSVRTMAEISAIAASSDSEVVSAELDQIEAVIRAAIDLRPEERTRLSAYAMWLLQDRPRQLAAFTKLSKLPVPQRTEAARVAVASVLSDGRVQPAEIRFLEKLYKALGLPQDEVYAALHRGPASRDEPVTVAEARVAAEDGVAIPQEPVVPTNVQIDPARLARLRLETAEVSSLLAGIFADEEAPIAPPAVVATTSARFEGLDVAHSELLGAVVDGGGLDRGTFDARAKALKLLPDGAIETINDWAFDRFDEPVLEGDDGLTCPEHLRLQLLALDLAA</sequence>
<dbReference type="InterPro" id="IPR025266">
    <property type="entry name" value="TerB_N"/>
</dbReference>
<name>A0ABV1NPA6_9CAUL</name>
<dbReference type="Proteomes" id="UP001445732">
    <property type="component" value="Unassembled WGS sequence"/>
</dbReference>
<feature type="domain" description="TerB-C" evidence="4">
    <location>
        <begin position="794"/>
        <end position="912"/>
    </location>
</feature>
<evidence type="ECO:0000259" key="2">
    <source>
        <dbReference type="Pfam" id="PF05099"/>
    </source>
</evidence>
<dbReference type="InterPro" id="IPR028932">
    <property type="entry name" value="TerB-C"/>
</dbReference>
<dbReference type="Pfam" id="PF15615">
    <property type="entry name" value="TerB_C"/>
    <property type="match status" value="1"/>
</dbReference>
<evidence type="ECO:0000313" key="6">
    <source>
        <dbReference type="Proteomes" id="UP001445732"/>
    </source>
</evidence>
<protein>
    <submittedName>
        <fullName evidence="5">TerB N-terminal domain-containing protein</fullName>
    </submittedName>
</protein>
<gene>
    <name evidence="5" type="ORF">ABN401_09425</name>
</gene>
<dbReference type="Pfam" id="PF13208">
    <property type="entry name" value="TerB_N"/>
    <property type="match status" value="1"/>
</dbReference>
<dbReference type="InterPro" id="IPR007791">
    <property type="entry name" value="DjlA_N"/>
</dbReference>
<keyword evidence="6" id="KW-1185">Reference proteome</keyword>
<evidence type="ECO:0000259" key="4">
    <source>
        <dbReference type="Pfam" id="PF15615"/>
    </source>
</evidence>
<feature type="compositionally biased region" description="Pro residues" evidence="1">
    <location>
        <begin position="65"/>
        <end position="81"/>
    </location>
</feature>
<organism evidence="5 6">
    <name type="scientific">Brevundimonas aurifodinae</name>
    <dbReference type="NCBI Taxonomy" id="1508312"/>
    <lineage>
        <taxon>Bacteria</taxon>
        <taxon>Pseudomonadati</taxon>
        <taxon>Pseudomonadota</taxon>
        <taxon>Alphaproteobacteria</taxon>
        <taxon>Caulobacterales</taxon>
        <taxon>Caulobacteraceae</taxon>
        <taxon>Brevundimonas</taxon>
    </lineage>
</organism>
<evidence type="ECO:0000259" key="3">
    <source>
        <dbReference type="Pfam" id="PF13208"/>
    </source>
</evidence>
<dbReference type="SUPFAM" id="SSF158682">
    <property type="entry name" value="TerB-like"/>
    <property type="match status" value="1"/>
</dbReference>
<dbReference type="Gene3D" id="1.10.3680.10">
    <property type="entry name" value="TerB-like"/>
    <property type="match status" value="1"/>
</dbReference>
<proteinExistence type="predicted"/>
<accession>A0ABV1NPA6</accession>
<feature type="domain" description="Co-chaperone DjlA N-terminal" evidence="2">
    <location>
        <begin position="650"/>
        <end position="757"/>
    </location>
</feature>